<evidence type="ECO:0000256" key="4">
    <source>
        <dbReference type="ARBA" id="ARBA00022741"/>
    </source>
</evidence>
<comment type="similarity">
    <text evidence="8">Belongs to the protein kinase superfamily.</text>
</comment>
<dbReference type="InterPro" id="IPR017441">
    <property type="entry name" value="Protein_kinase_ATP_BS"/>
</dbReference>
<dbReference type="FunFam" id="3.30.200.20:FF:000077">
    <property type="entry name" value="Putative Serine/threonine-protein kinase/endoribonuclease IRE1"/>
    <property type="match status" value="1"/>
</dbReference>
<dbReference type="PANTHER" id="PTHR13954">
    <property type="entry name" value="IRE1-RELATED"/>
    <property type="match status" value="1"/>
</dbReference>
<reference evidence="10" key="1">
    <citation type="submission" date="2021-11" db="EMBL/GenBank/DDBJ databases">
        <authorList>
            <person name="Schell T."/>
        </authorList>
    </citation>
    <scope>NUCLEOTIDE SEQUENCE</scope>
    <source>
        <strain evidence="10">M5</strain>
    </source>
</reference>
<dbReference type="GO" id="GO:0004521">
    <property type="term" value="F:RNA endonuclease activity"/>
    <property type="evidence" value="ECO:0007669"/>
    <property type="project" value="InterPro"/>
</dbReference>
<dbReference type="Proteomes" id="UP000789390">
    <property type="component" value="Unassembled WGS sequence"/>
</dbReference>
<keyword evidence="3" id="KW-0808">Transferase</keyword>
<evidence type="ECO:0000256" key="8">
    <source>
        <dbReference type="RuleBase" id="RU000304"/>
    </source>
</evidence>
<evidence type="ECO:0000256" key="7">
    <source>
        <dbReference type="PROSITE-ProRule" id="PRU10141"/>
    </source>
</evidence>
<evidence type="ECO:0000256" key="2">
    <source>
        <dbReference type="ARBA" id="ARBA00022527"/>
    </source>
</evidence>
<dbReference type="GO" id="GO:0070059">
    <property type="term" value="P:intrinsic apoptotic signaling pathway in response to endoplasmic reticulum stress"/>
    <property type="evidence" value="ECO:0007669"/>
    <property type="project" value="TreeGrafter"/>
</dbReference>
<feature type="domain" description="Protein kinase" evidence="9">
    <location>
        <begin position="9"/>
        <end position="162"/>
    </location>
</feature>
<dbReference type="GO" id="GO:0036498">
    <property type="term" value="P:IRE1-mediated unfolded protein response"/>
    <property type="evidence" value="ECO:0007669"/>
    <property type="project" value="TreeGrafter"/>
</dbReference>
<evidence type="ECO:0000256" key="5">
    <source>
        <dbReference type="ARBA" id="ARBA00022777"/>
    </source>
</evidence>
<dbReference type="GO" id="GO:0004674">
    <property type="term" value="F:protein serine/threonine kinase activity"/>
    <property type="evidence" value="ECO:0007669"/>
    <property type="project" value="UniProtKB-KW"/>
</dbReference>
<accession>A0A8J2RKA4</accession>
<dbReference type="OrthoDB" id="6373300at2759"/>
<evidence type="ECO:0000256" key="1">
    <source>
        <dbReference type="ARBA" id="ARBA00012513"/>
    </source>
</evidence>
<dbReference type="SUPFAM" id="SSF56112">
    <property type="entry name" value="Protein kinase-like (PK-like)"/>
    <property type="match status" value="1"/>
</dbReference>
<dbReference type="PROSITE" id="PS00107">
    <property type="entry name" value="PROTEIN_KINASE_ATP"/>
    <property type="match status" value="1"/>
</dbReference>
<dbReference type="InterPro" id="IPR000719">
    <property type="entry name" value="Prot_kinase_dom"/>
</dbReference>
<comment type="caution">
    <text evidence="10">The sequence shown here is derived from an EMBL/GenBank/DDBJ whole genome shotgun (WGS) entry which is preliminary data.</text>
</comment>
<evidence type="ECO:0000259" key="9">
    <source>
        <dbReference type="PROSITE" id="PS50011"/>
    </source>
</evidence>
<dbReference type="SMART" id="SM00220">
    <property type="entry name" value="S_TKc"/>
    <property type="match status" value="1"/>
</dbReference>
<proteinExistence type="inferred from homology"/>
<protein>
    <recommendedName>
        <fullName evidence="1">non-specific serine/threonine protein kinase</fullName>
        <ecNumber evidence="1">2.7.11.1</ecNumber>
    </recommendedName>
</protein>
<evidence type="ECO:0000256" key="6">
    <source>
        <dbReference type="ARBA" id="ARBA00022840"/>
    </source>
</evidence>
<dbReference type="InterPro" id="IPR045133">
    <property type="entry name" value="IRE1/2-like"/>
</dbReference>
<gene>
    <name evidence="10" type="ORF">DGAL_LOCUS9498</name>
</gene>
<dbReference type="AlphaFoldDB" id="A0A8J2RKA4"/>
<keyword evidence="6 7" id="KW-0067">ATP-binding</keyword>
<dbReference type="GO" id="GO:0005524">
    <property type="term" value="F:ATP binding"/>
    <property type="evidence" value="ECO:0007669"/>
    <property type="project" value="UniProtKB-UniRule"/>
</dbReference>
<dbReference type="PROSITE" id="PS00108">
    <property type="entry name" value="PROTEIN_KINASE_ST"/>
    <property type="match status" value="1"/>
</dbReference>
<keyword evidence="11" id="KW-1185">Reference proteome</keyword>
<dbReference type="EC" id="2.7.11.1" evidence="1"/>
<dbReference type="Gene3D" id="1.10.510.10">
    <property type="entry name" value="Transferase(Phosphotransferase) domain 1"/>
    <property type="match status" value="1"/>
</dbReference>
<sequence length="162" mass="18487">MQQIGAIAFDPKIRLGQGGYSSVFAGTWKNQEIAVKRVESIDTEDKEEKALRQLTHSNVVKLLEIESDNAFKYFALERCRASLDQLFPANSNIPKYDGPRLPYHFTVLHQLASGLEYIHSKNLVHRDVKPENVLIHVDSDEKVTMKWADFGLSKQMKEGRSQ</sequence>
<dbReference type="PANTHER" id="PTHR13954:SF6">
    <property type="entry name" value="NON-SPECIFIC SERINE_THREONINE PROTEIN KINASE"/>
    <property type="match status" value="1"/>
</dbReference>
<dbReference type="InterPro" id="IPR011009">
    <property type="entry name" value="Kinase-like_dom_sf"/>
</dbReference>
<keyword evidence="5" id="KW-0418">Kinase</keyword>
<dbReference type="EMBL" id="CAKKLH010000223">
    <property type="protein sequence ID" value="CAH0106344.1"/>
    <property type="molecule type" value="Genomic_DNA"/>
</dbReference>
<dbReference type="GO" id="GO:1990604">
    <property type="term" value="C:IRE1-TRAF2-ASK1 complex"/>
    <property type="evidence" value="ECO:0007669"/>
    <property type="project" value="TreeGrafter"/>
</dbReference>
<organism evidence="10 11">
    <name type="scientific">Daphnia galeata</name>
    <dbReference type="NCBI Taxonomy" id="27404"/>
    <lineage>
        <taxon>Eukaryota</taxon>
        <taxon>Metazoa</taxon>
        <taxon>Ecdysozoa</taxon>
        <taxon>Arthropoda</taxon>
        <taxon>Crustacea</taxon>
        <taxon>Branchiopoda</taxon>
        <taxon>Diplostraca</taxon>
        <taxon>Cladocera</taxon>
        <taxon>Anomopoda</taxon>
        <taxon>Daphniidae</taxon>
        <taxon>Daphnia</taxon>
    </lineage>
</organism>
<keyword evidence="2 8" id="KW-0723">Serine/threonine-protein kinase</keyword>
<evidence type="ECO:0000313" key="10">
    <source>
        <dbReference type="EMBL" id="CAH0106344.1"/>
    </source>
</evidence>
<keyword evidence="4 7" id="KW-0547">Nucleotide-binding</keyword>
<dbReference type="PROSITE" id="PS50011">
    <property type="entry name" value="PROTEIN_KINASE_DOM"/>
    <property type="match status" value="1"/>
</dbReference>
<dbReference type="Pfam" id="PF00069">
    <property type="entry name" value="Pkinase"/>
    <property type="match status" value="1"/>
</dbReference>
<feature type="binding site" evidence="7">
    <location>
        <position position="36"/>
    </location>
    <ligand>
        <name>ATP</name>
        <dbReference type="ChEBI" id="CHEBI:30616"/>
    </ligand>
</feature>
<evidence type="ECO:0000313" key="11">
    <source>
        <dbReference type="Proteomes" id="UP000789390"/>
    </source>
</evidence>
<dbReference type="InterPro" id="IPR008271">
    <property type="entry name" value="Ser/Thr_kinase_AS"/>
</dbReference>
<dbReference type="GO" id="GO:0051082">
    <property type="term" value="F:unfolded protein binding"/>
    <property type="evidence" value="ECO:0007669"/>
    <property type="project" value="TreeGrafter"/>
</dbReference>
<evidence type="ECO:0000256" key="3">
    <source>
        <dbReference type="ARBA" id="ARBA00022679"/>
    </source>
</evidence>
<name>A0A8J2RKA4_9CRUS</name>